<dbReference type="PANTHER" id="PTHR42693:SF42">
    <property type="entry name" value="ARYLSULFATASE G"/>
    <property type="match status" value="1"/>
</dbReference>
<evidence type="ECO:0000256" key="8">
    <source>
        <dbReference type="SAM" id="SignalP"/>
    </source>
</evidence>
<evidence type="ECO:0000256" key="3">
    <source>
        <dbReference type="ARBA" id="ARBA00022723"/>
    </source>
</evidence>
<evidence type="ECO:0000256" key="7">
    <source>
        <dbReference type="SAM" id="MobiDB-lite"/>
    </source>
</evidence>
<evidence type="ECO:0000256" key="1">
    <source>
        <dbReference type="ARBA" id="ARBA00001913"/>
    </source>
</evidence>
<comment type="similarity">
    <text evidence="2">Belongs to the sulfatase family.</text>
</comment>
<feature type="signal peptide" evidence="8">
    <location>
        <begin position="1"/>
        <end position="18"/>
    </location>
</feature>
<dbReference type="RefSeq" id="WP_377165012.1">
    <property type="nucleotide sequence ID" value="NZ_JBHSMQ010000002.1"/>
</dbReference>
<dbReference type="EMBL" id="JBHSMQ010000002">
    <property type="protein sequence ID" value="MFC5454684.1"/>
    <property type="molecule type" value="Genomic_DNA"/>
</dbReference>
<dbReference type="Proteomes" id="UP001596052">
    <property type="component" value="Unassembled WGS sequence"/>
</dbReference>
<comment type="caution">
    <text evidence="10">The sequence shown here is derived from an EMBL/GenBank/DDBJ whole genome shotgun (WGS) entry which is preliminary data.</text>
</comment>
<feature type="chain" id="PRO_5047028921" evidence="8">
    <location>
        <begin position="19"/>
        <end position="495"/>
    </location>
</feature>
<accession>A0ABW0KMY3</accession>
<keyword evidence="6" id="KW-0106">Calcium</keyword>
<keyword evidence="4 8" id="KW-0732">Signal</keyword>
<evidence type="ECO:0000256" key="4">
    <source>
        <dbReference type="ARBA" id="ARBA00022729"/>
    </source>
</evidence>
<organism evidence="10 11">
    <name type="scientific">Prosthecobacter fluviatilis</name>
    <dbReference type="NCBI Taxonomy" id="445931"/>
    <lineage>
        <taxon>Bacteria</taxon>
        <taxon>Pseudomonadati</taxon>
        <taxon>Verrucomicrobiota</taxon>
        <taxon>Verrucomicrobiia</taxon>
        <taxon>Verrucomicrobiales</taxon>
        <taxon>Verrucomicrobiaceae</taxon>
        <taxon>Prosthecobacter</taxon>
    </lineage>
</organism>
<evidence type="ECO:0000256" key="2">
    <source>
        <dbReference type="ARBA" id="ARBA00008779"/>
    </source>
</evidence>
<dbReference type="PANTHER" id="PTHR42693">
    <property type="entry name" value="ARYLSULFATASE FAMILY MEMBER"/>
    <property type="match status" value="1"/>
</dbReference>
<reference evidence="11" key="1">
    <citation type="journal article" date="2019" name="Int. J. Syst. Evol. Microbiol.">
        <title>The Global Catalogue of Microorganisms (GCM) 10K type strain sequencing project: providing services to taxonomists for standard genome sequencing and annotation.</title>
        <authorList>
            <consortium name="The Broad Institute Genomics Platform"/>
            <consortium name="The Broad Institute Genome Sequencing Center for Infectious Disease"/>
            <person name="Wu L."/>
            <person name="Ma J."/>
        </authorList>
    </citation>
    <scope>NUCLEOTIDE SEQUENCE [LARGE SCALE GENOMIC DNA]</scope>
    <source>
        <strain evidence="11">CGMCC 4.1469</strain>
    </source>
</reference>
<keyword evidence="3" id="KW-0479">Metal-binding</keyword>
<proteinExistence type="inferred from homology"/>
<dbReference type="InterPro" id="IPR000917">
    <property type="entry name" value="Sulfatase_N"/>
</dbReference>
<dbReference type="Pfam" id="PF00884">
    <property type="entry name" value="Sulfatase"/>
    <property type="match status" value="1"/>
</dbReference>
<sequence length="495" mass="54315">MFWKSLLLLGGFAAALSAAERPNVVFFLVDDLGQRDLGCYGSTFYETPNIDRLAKEGARFTDAYAACPVCSPTRAAIQTGRWPQRTGITDYIGAPLKPEGWKRNTRLLPAPYSDRLAHEEVTLGELMKSAGYATFFGGKWHLGPEGFWPEDQGYDVNMGGVDRGGPYGRGKYFVPYDNPRLPDGPPGEHLPDRLATEAGKFIEAHKAQPFFVCFSFYSVHTPLQSRPDLQAKYEAKRQKLGLEPKFGREEPRDVRLVQEHAVYAGMVEAMDAAVGKVLSKLEQLGLDKNTLVFFTSDNGGLSTSEGSPTSNLPLRGGKGWLYEGGIREPLIVRWPGVVKPGTQVATPVCSPDYFATLADVTGSMPAAKTDGVSLRPLLEGKDLPERPLFWHYPHYGNQGGAPGAAMRQGDWKLIQWSENEQQPELFNLKTDLGETKNLAAQEPERVKAMLAELHAWQKDVGALMPTPNPAYDPAKPDGRAANAPARKAGKKKGPQ</sequence>
<gene>
    <name evidence="10" type="ORF">ACFQDI_07470</name>
</gene>
<dbReference type="SUPFAM" id="SSF53649">
    <property type="entry name" value="Alkaline phosphatase-like"/>
    <property type="match status" value="1"/>
</dbReference>
<evidence type="ECO:0000259" key="9">
    <source>
        <dbReference type="Pfam" id="PF00884"/>
    </source>
</evidence>
<dbReference type="InterPro" id="IPR017850">
    <property type="entry name" value="Alkaline_phosphatase_core_sf"/>
</dbReference>
<evidence type="ECO:0000256" key="5">
    <source>
        <dbReference type="ARBA" id="ARBA00022801"/>
    </source>
</evidence>
<evidence type="ECO:0000313" key="10">
    <source>
        <dbReference type="EMBL" id="MFC5454684.1"/>
    </source>
</evidence>
<dbReference type="InterPro" id="IPR050738">
    <property type="entry name" value="Sulfatase"/>
</dbReference>
<name>A0ABW0KMY3_9BACT</name>
<keyword evidence="5" id="KW-0378">Hydrolase</keyword>
<evidence type="ECO:0000256" key="6">
    <source>
        <dbReference type="ARBA" id="ARBA00022837"/>
    </source>
</evidence>
<comment type="cofactor">
    <cofactor evidence="1">
        <name>Ca(2+)</name>
        <dbReference type="ChEBI" id="CHEBI:29108"/>
    </cofactor>
</comment>
<evidence type="ECO:0000313" key="11">
    <source>
        <dbReference type="Proteomes" id="UP001596052"/>
    </source>
</evidence>
<keyword evidence="11" id="KW-1185">Reference proteome</keyword>
<dbReference type="Gene3D" id="3.30.1120.10">
    <property type="match status" value="1"/>
</dbReference>
<dbReference type="Gene3D" id="3.40.720.10">
    <property type="entry name" value="Alkaline Phosphatase, subunit A"/>
    <property type="match status" value="1"/>
</dbReference>
<dbReference type="CDD" id="cd16144">
    <property type="entry name" value="ARS_like"/>
    <property type="match status" value="1"/>
</dbReference>
<feature type="domain" description="Sulfatase N-terminal" evidence="9">
    <location>
        <begin position="22"/>
        <end position="362"/>
    </location>
</feature>
<feature type="region of interest" description="Disordered" evidence="7">
    <location>
        <begin position="461"/>
        <end position="495"/>
    </location>
</feature>
<protein>
    <submittedName>
        <fullName evidence="10">Sulfatase</fullName>
    </submittedName>
</protein>